<dbReference type="Proteomes" id="UP001159370">
    <property type="component" value="Unassembled WGS sequence"/>
</dbReference>
<feature type="transmembrane region" description="Helical" evidence="2">
    <location>
        <begin position="20"/>
        <end position="44"/>
    </location>
</feature>
<protein>
    <submittedName>
        <fullName evidence="4">OmpA family protein</fullName>
    </submittedName>
</protein>
<keyword evidence="2" id="KW-1133">Transmembrane helix</keyword>
<feature type="domain" description="OmpA-like" evidence="3">
    <location>
        <begin position="75"/>
        <end position="204"/>
    </location>
</feature>
<organism evidence="4 5">
    <name type="scientific">Umezakia ovalisporum FSS-62</name>
    <dbReference type="NCBI Taxonomy" id="2971776"/>
    <lineage>
        <taxon>Bacteria</taxon>
        <taxon>Bacillati</taxon>
        <taxon>Cyanobacteriota</taxon>
        <taxon>Cyanophyceae</taxon>
        <taxon>Nostocales</taxon>
        <taxon>Nodulariaceae</taxon>
        <taxon>Umezakia</taxon>
    </lineage>
</organism>
<accession>A0AA43KG16</accession>
<dbReference type="PROSITE" id="PS51123">
    <property type="entry name" value="OMPA_2"/>
    <property type="match status" value="1"/>
</dbReference>
<reference evidence="4 5" key="1">
    <citation type="journal article" date="2023" name="J. Phycol.">
        <title>Chrysosporum ovalisporum is synonymous with the true-branching cyanobacterium Umezakia natans (Nostocales/Aphanizomenonaceae).</title>
        <authorList>
            <person name="McGregor G.B."/>
            <person name="Sendall B.C."/>
            <person name="Niiyama Y."/>
            <person name="Tuji A."/>
            <person name="Willis A."/>
        </authorList>
    </citation>
    <scope>NUCLEOTIDE SEQUENCE [LARGE SCALE GENOMIC DNA]</scope>
    <source>
        <strain evidence="4 5">FSS-62</strain>
    </source>
</reference>
<dbReference type="Gene3D" id="3.30.1330.60">
    <property type="entry name" value="OmpA-like domain"/>
    <property type="match status" value="1"/>
</dbReference>
<gene>
    <name evidence="4" type="ORF">NWP23_15460</name>
</gene>
<dbReference type="InterPro" id="IPR050330">
    <property type="entry name" value="Bact_OuterMem_StrucFunc"/>
</dbReference>
<evidence type="ECO:0000259" key="3">
    <source>
        <dbReference type="PROSITE" id="PS51123"/>
    </source>
</evidence>
<keyword evidence="1 2" id="KW-0472">Membrane</keyword>
<dbReference type="Pfam" id="PF00691">
    <property type="entry name" value="OmpA"/>
    <property type="match status" value="1"/>
</dbReference>
<dbReference type="RefSeq" id="WP_280656789.1">
    <property type="nucleotide sequence ID" value="NZ_JANQDL010000100.1"/>
</dbReference>
<dbReference type="AlphaFoldDB" id="A0AA43KG16"/>
<evidence type="ECO:0000256" key="2">
    <source>
        <dbReference type="SAM" id="Phobius"/>
    </source>
</evidence>
<keyword evidence="2" id="KW-0812">Transmembrane</keyword>
<proteinExistence type="predicted"/>
<evidence type="ECO:0000313" key="4">
    <source>
        <dbReference type="EMBL" id="MDH6065127.1"/>
    </source>
</evidence>
<dbReference type="InterPro" id="IPR006665">
    <property type="entry name" value="OmpA-like"/>
</dbReference>
<dbReference type="InterPro" id="IPR036737">
    <property type="entry name" value="OmpA-like_sf"/>
</dbReference>
<sequence>MNDFTDWEQESQTEEDNSSVLLSIGDMMSGLLMIFALLFITVSLQLSQREKPKQDVIAEVISALNSNDVNVEVNAKNGEVTLAESILFAENSAELTPRGQNFLQKFIPVYSNVIFSKPVYEDVITRVVIEGHTSSKGNYNANLQLSLLRSFSVAEYIFSPKMQFKSKSKLSQKIISSGRGEIEARQEIDYPKDRKVTFQLQFKGEDLSDIFQRK</sequence>
<evidence type="ECO:0000256" key="1">
    <source>
        <dbReference type="PROSITE-ProRule" id="PRU00473"/>
    </source>
</evidence>
<dbReference type="EMBL" id="JANQDL010000100">
    <property type="protein sequence ID" value="MDH6065127.1"/>
    <property type="molecule type" value="Genomic_DNA"/>
</dbReference>
<dbReference type="GO" id="GO:0016020">
    <property type="term" value="C:membrane"/>
    <property type="evidence" value="ECO:0007669"/>
    <property type="project" value="UniProtKB-UniRule"/>
</dbReference>
<name>A0AA43KG16_9CYAN</name>
<comment type="caution">
    <text evidence="4">The sequence shown here is derived from an EMBL/GenBank/DDBJ whole genome shotgun (WGS) entry which is preliminary data.</text>
</comment>
<dbReference type="PANTHER" id="PTHR30329:SF21">
    <property type="entry name" value="LIPOPROTEIN YIAD-RELATED"/>
    <property type="match status" value="1"/>
</dbReference>
<dbReference type="PANTHER" id="PTHR30329">
    <property type="entry name" value="STATOR ELEMENT OF FLAGELLAR MOTOR COMPLEX"/>
    <property type="match status" value="1"/>
</dbReference>
<evidence type="ECO:0000313" key="5">
    <source>
        <dbReference type="Proteomes" id="UP001159370"/>
    </source>
</evidence>
<dbReference type="SUPFAM" id="SSF103088">
    <property type="entry name" value="OmpA-like"/>
    <property type="match status" value="1"/>
</dbReference>